<dbReference type="GO" id="GO:0016874">
    <property type="term" value="F:ligase activity"/>
    <property type="evidence" value="ECO:0007669"/>
    <property type="project" value="UniProtKB-KW"/>
</dbReference>
<proteinExistence type="inferred from homology"/>
<comment type="similarity">
    <text evidence="1">Belongs to the ATP-dependent AMP-binding enzyme family.</text>
</comment>
<dbReference type="SUPFAM" id="SSF56801">
    <property type="entry name" value="Acetyl-CoA synthetase-like"/>
    <property type="match status" value="1"/>
</dbReference>
<dbReference type="Pfam" id="PF00501">
    <property type="entry name" value="AMP-binding"/>
    <property type="match status" value="1"/>
</dbReference>
<organism evidence="6 7">
    <name type="scientific">Pseudonocardia eucalypti</name>
    <dbReference type="NCBI Taxonomy" id="648755"/>
    <lineage>
        <taxon>Bacteria</taxon>
        <taxon>Bacillati</taxon>
        <taxon>Actinomycetota</taxon>
        <taxon>Actinomycetes</taxon>
        <taxon>Pseudonocardiales</taxon>
        <taxon>Pseudonocardiaceae</taxon>
        <taxon>Pseudonocardia</taxon>
    </lineage>
</organism>
<dbReference type="CDD" id="cd05917">
    <property type="entry name" value="FACL_like_2"/>
    <property type="match status" value="1"/>
</dbReference>
<dbReference type="Pfam" id="PF13193">
    <property type="entry name" value="AMP-binding_C"/>
    <property type="match status" value="1"/>
</dbReference>
<evidence type="ECO:0000259" key="5">
    <source>
        <dbReference type="Pfam" id="PF13193"/>
    </source>
</evidence>
<accession>A0ABP9PNF2</accession>
<dbReference type="EMBL" id="BAABJP010000004">
    <property type="protein sequence ID" value="GAA5149518.1"/>
    <property type="molecule type" value="Genomic_DNA"/>
</dbReference>
<dbReference type="PANTHER" id="PTHR43201:SF5">
    <property type="entry name" value="MEDIUM-CHAIN ACYL-COA LIGASE ACSF2, MITOCHONDRIAL"/>
    <property type="match status" value="1"/>
</dbReference>
<evidence type="ECO:0000256" key="3">
    <source>
        <dbReference type="SAM" id="MobiDB-lite"/>
    </source>
</evidence>
<dbReference type="InterPro" id="IPR025110">
    <property type="entry name" value="AMP-bd_C"/>
</dbReference>
<dbReference type="Gene3D" id="3.40.50.12780">
    <property type="entry name" value="N-terminal domain of ligase-like"/>
    <property type="match status" value="1"/>
</dbReference>
<evidence type="ECO:0000313" key="6">
    <source>
        <dbReference type="EMBL" id="GAA5149518.1"/>
    </source>
</evidence>
<dbReference type="Gene3D" id="3.30.300.30">
    <property type="match status" value="1"/>
</dbReference>
<gene>
    <name evidence="6" type="primary">lbuL</name>
    <name evidence="6" type="ORF">GCM10023321_13480</name>
</gene>
<reference evidence="7" key="1">
    <citation type="journal article" date="2019" name="Int. J. Syst. Evol. Microbiol.">
        <title>The Global Catalogue of Microorganisms (GCM) 10K type strain sequencing project: providing services to taxonomists for standard genome sequencing and annotation.</title>
        <authorList>
            <consortium name="The Broad Institute Genomics Platform"/>
            <consortium name="The Broad Institute Genome Sequencing Center for Infectious Disease"/>
            <person name="Wu L."/>
            <person name="Ma J."/>
        </authorList>
    </citation>
    <scope>NUCLEOTIDE SEQUENCE [LARGE SCALE GENOMIC DNA]</scope>
    <source>
        <strain evidence="7">JCM 18303</strain>
    </source>
</reference>
<feature type="compositionally biased region" description="Polar residues" evidence="3">
    <location>
        <begin position="339"/>
        <end position="349"/>
    </location>
</feature>
<name>A0ABP9PNF2_9PSEU</name>
<evidence type="ECO:0000256" key="2">
    <source>
        <dbReference type="ARBA" id="ARBA00022598"/>
    </source>
</evidence>
<evidence type="ECO:0000256" key="1">
    <source>
        <dbReference type="ARBA" id="ARBA00006432"/>
    </source>
</evidence>
<feature type="domain" description="AMP-binding enzyme C-terminal" evidence="5">
    <location>
        <begin position="448"/>
        <end position="526"/>
    </location>
</feature>
<evidence type="ECO:0000313" key="7">
    <source>
        <dbReference type="Proteomes" id="UP001428817"/>
    </source>
</evidence>
<protein>
    <submittedName>
        <fullName evidence="6">Linear/branched/unsaturated fatty acid:CoA ligase LbuL</fullName>
    </submittedName>
</protein>
<keyword evidence="7" id="KW-1185">Reference proteome</keyword>
<keyword evidence="2 6" id="KW-0436">Ligase</keyword>
<feature type="region of interest" description="Disordered" evidence="3">
    <location>
        <begin position="339"/>
        <end position="358"/>
    </location>
</feature>
<dbReference type="InterPro" id="IPR020845">
    <property type="entry name" value="AMP-binding_CS"/>
</dbReference>
<feature type="domain" description="AMP-dependent synthetase/ligase" evidence="4">
    <location>
        <begin position="26"/>
        <end position="397"/>
    </location>
</feature>
<dbReference type="Proteomes" id="UP001428817">
    <property type="component" value="Unassembled WGS sequence"/>
</dbReference>
<evidence type="ECO:0000259" key="4">
    <source>
        <dbReference type="Pfam" id="PF00501"/>
    </source>
</evidence>
<dbReference type="InterPro" id="IPR042099">
    <property type="entry name" value="ANL_N_sf"/>
</dbReference>
<dbReference type="PROSITE" id="PS00455">
    <property type="entry name" value="AMP_BINDING"/>
    <property type="match status" value="1"/>
</dbReference>
<dbReference type="PANTHER" id="PTHR43201">
    <property type="entry name" value="ACYL-COA SYNTHETASE"/>
    <property type="match status" value="1"/>
</dbReference>
<comment type="caution">
    <text evidence="6">The sequence shown here is derived from an EMBL/GenBank/DDBJ whole genome shotgun (WGS) entry which is preliminary data.</text>
</comment>
<dbReference type="InterPro" id="IPR045851">
    <property type="entry name" value="AMP-bd_C_sf"/>
</dbReference>
<dbReference type="InterPro" id="IPR000873">
    <property type="entry name" value="AMP-dep_synth/lig_dom"/>
</dbReference>
<sequence>MSDLISYVHGVDEVPLRAGTIGAQLRSAARRFAGREALVSCQQDWRCTFAELDVAVDEVARGLLALGVARGERVAIWATNCMEWALVQYATARIGAILVTVNPAYRSAEAAFVLRQSGSRVLFSSLEHKSSDYVKLVAEAGPECPDLRHVVFLGTPDWQALIERGRDVTAGQLAAREAELHSDDVINIQYTSGTTGAPKGASLTHHGLLNNGLFSGRRCGFTESDRICVPVPYYHCFGMVLGNLAALTHGACVVLPGPSFEPAAALAAVQAERCTALYGVPTMFIAELMLPDFGSYDLTSLRGGIIAGAPCPVELMRRLIGEMHLADITIGYGMTETSPLSTQTRVNDSPQRRTETVGTAHPHTEVAVVDPETGRPVPRGTPGELRVRGYSVMRGYWAAEQASREAVDQAGWMHTGDLATMDRDGYVAIIGRIKDMIIRGGENIYPREIEDFLRAHPGVADVQVVGMPDPVYGEQAVAWIKAAPGAGVSAEEILAHCAGRLAHYKIPHLVRFLEPDEDFPMTVTGKVQKHVLRERAQQLG</sequence>